<dbReference type="SUPFAM" id="SSF54980">
    <property type="entry name" value="EF-G C-terminal domain-like"/>
    <property type="match status" value="1"/>
</dbReference>
<name>E0VSE5_PEDHC</name>
<proteinExistence type="predicted"/>
<dbReference type="Gene3D" id="3.30.230.10">
    <property type="match status" value="1"/>
</dbReference>
<dbReference type="eggNOG" id="KOG0467">
    <property type="taxonomic scope" value="Eukaryota"/>
</dbReference>
<dbReference type="GO" id="GO:0043022">
    <property type="term" value="F:ribosome binding"/>
    <property type="evidence" value="ECO:0007669"/>
    <property type="project" value="TreeGrafter"/>
</dbReference>
<dbReference type="Pfam" id="PF25118">
    <property type="entry name" value="EFL1"/>
    <property type="match status" value="1"/>
</dbReference>
<dbReference type="Pfam" id="PF14492">
    <property type="entry name" value="EFG_III"/>
    <property type="match status" value="1"/>
</dbReference>
<dbReference type="FunFam" id="3.30.70.870:FF:000002">
    <property type="entry name" value="Translation elongation factor 2"/>
    <property type="match status" value="1"/>
</dbReference>
<dbReference type="SUPFAM" id="SSF54211">
    <property type="entry name" value="Ribosomal protein S5 domain 2-like"/>
    <property type="match status" value="1"/>
</dbReference>
<dbReference type="CDD" id="cd16261">
    <property type="entry name" value="EF2_snRNP_III"/>
    <property type="match status" value="1"/>
</dbReference>
<dbReference type="Pfam" id="PF00009">
    <property type="entry name" value="GTP_EFTU"/>
    <property type="match status" value="1"/>
</dbReference>
<evidence type="ECO:0000256" key="1">
    <source>
        <dbReference type="ARBA" id="ARBA00022741"/>
    </source>
</evidence>
<evidence type="ECO:0000259" key="3">
    <source>
        <dbReference type="PROSITE" id="PS51722"/>
    </source>
</evidence>
<dbReference type="PANTHER" id="PTHR42908:SF3">
    <property type="entry name" value="ELONGATION FACTOR-LIKE GTPASE 1"/>
    <property type="match status" value="1"/>
</dbReference>
<dbReference type="CTD" id="8234418"/>
<reference evidence="5" key="3">
    <citation type="submission" date="2021-02" db="UniProtKB">
        <authorList>
            <consortium name="EnsemblMetazoa"/>
        </authorList>
    </citation>
    <scope>IDENTIFICATION</scope>
    <source>
        <strain evidence="5">USDA</strain>
    </source>
</reference>
<dbReference type="SUPFAM" id="SSF52540">
    <property type="entry name" value="P-loop containing nucleoside triphosphate hydrolases"/>
    <property type="match status" value="1"/>
</dbReference>
<dbReference type="FunCoup" id="E0VSE5">
    <property type="interactions" value="1524"/>
</dbReference>
<dbReference type="GO" id="GO:0003746">
    <property type="term" value="F:translation elongation factor activity"/>
    <property type="evidence" value="ECO:0007669"/>
    <property type="project" value="UniProtKB-KW"/>
</dbReference>
<dbReference type="EMBL" id="DS235750">
    <property type="protein sequence ID" value="EEB16301.1"/>
    <property type="molecule type" value="Genomic_DNA"/>
</dbReference>
<dbReference type="PANTHER" id="PTHR42908">
    <property type="entry name" value="TRANSLATION ELONGATION FACTOR-RELATED"/>
    <property type="match status" value="1"/>
</dbReference>
<dbReference type="InParanoid" id="E0VSE5"/>
<evidence type="ECO:0000313" key="4">
    <source>
        <dbReference type="EMBL" id="EEB16301.1"/>
    </source>
</evidence>
<keyword evidence="1" id="KW-0547">Nucleotide-binding</keyword>
<dbReference type="GO" id="GO:0005525">
    <property type="term" value="F:GTP binding"/>
    <property type="evidence" value="ECO:0007669"/>
    <property type="project" value="UniProtKB-KW"/>
</dbReference>
<dbReference type="InterPro" id="IPR009000">
    <property type="entry name" value="Transl_B-barrel_sf"/>
</dbReference>
<dbReference type="FunFam" id="3.40.50.300:FF:000746">
    <property type="entry name" value="Ribosome assembly protein 1"/>
    <property type="match status" value="1"/>
</dbReference>
<dbReference type="InterPro" id="IPR020568">
    <property type="entry name" value="Ribosomal_Su5_D2-typ_SF"/>
</dbReference>
<dbReference type="CDD" id="cd16268">
    <property type="entry name" value="EF2_II"/>
    <property type="match status" value="1"/>
</dbReference>
<dbReference type="CDD" id="cd01885">
    <property type="entry name" value="EF2"/>
    <property type="match status" value="1"/>
</dbReference>
<dbReference type="KEGG" id="phu:Phum_PHUM417590"/>
<dbReference type="InterPro" id="IPR056752">
    <property type="entry name" value="EFL1"/>
</dbReference>
<feature type="domain" description="Tr-type G" evidence="3">
    <location>
        <begin position="17"/>
        <end position="259"/>
    </location>
</feature>
<dbReference type="PROSITE" id="PS51722">
    <property type="entry name" value="G_TR_2"/>
    <property type="match status" value="1"/>
</dbReference>
<dbReference type="STRING" id="121224.E0VSE5"/>
<organism>
    <name type="scientific">Pediculus humanus subsp. corporis</name>
    <name type="common">Body louse</name>
    <dbReference type="NCBI Taxonomy" id="121224"/>
    <lineage>
        <taxon>Eukaryota</taxon>
        <taxon>Metazoa</taxon>
        <taxon>Ecdysozoa</taxon>
        <taxon>Arthropoda</taxon>
        <taxon>Hexapoda</taxon>
        <taxon>Insecta</taxon>
        <taxon>Pterygota</taxon>
        <taxon>Neoptera</taxon>
        <taxon>Paraneoptera</taxon>
        <taxon>Psocodea</taxon>
        <taxon>Troctomorpha</taxon>
        <taxon>Phthiraptera</taxon>
        <taxon>Anoplura</taxon>
        <taxon>Pediculidae</taxon>
        <taxon>Pediculus</taxon>
    </lineage>
</organism>
<dbReference type="VEuPathDB" id="VectorBase:PHUM417590"/>
<dbReference type="OMA" id="FARCDIQ"/>
<dbReference type="OrthoDB" id="364892at2759"/>
<gene>
    <name evidence="5" type="primary">8234418</name>
    <name evidence="4" type="ORF">Phum_PHUM417590</name>
</gene>
<accession>E0VSE5</accession>
<dbReference type="EnsemblMetazoa" id="PHUM417590-RA">
    <property type="protein sequence ID" value="PHUM417590-PA"/>
    <property type="gene ID" value="PHUM417590"/>
</dbReference>
<dbReference type="RefSeq" id="XP_002429039.1">
    <property type="nucleotide sequence ID" value="XM_002428994.1"/>
</dbReference>
<sequence>MKIEDLNKIIELQRKPEFIRNICILAHVDHGKTTIADSLVASNGIISNKLAGKLRYMDSRKDEQERGITMKSSAITLLHFLKNTFYLVNLIDSPGHVDFSSEVSTAVRLCDGAIIVVDVVEGVCAQTKVALKQAWLENIRPILVLNKIDRFIMELKLSPLDAYYKLVQVLEQVNATMGELFAKDVISKADGKASSDEISHKNENFTLYNWSSGLDEADDENLYFSPEQDNVIFASAYDGWAFEVKNFANIYSEKLEIDEKVLKKTLWGDFYLNNKTKKVCKGAQSKAKKPLFVQLILENLWVLYDVITVRRDKDKLEKIVENLGIKLTTRDFKHNDCRVQLQAVCSQWLPIAKTLLDSVCRKLPAPNEMTQEKAERLMLSSGDSFENYPLETQRLRDAFVKCDFNLNAPTIVFISKMFPVETKSLPQNKQRPLTSAELAERREMARKRHEAKLAGLTLEEKPSEEEIEETNEISQEEHVFVAFARVFSGTLEVGKELFVLGPKHDPGQALKTLNADSITLETKLKDLTRGQYITKTKVKDLYLLMGRDLVSVNEIPAGNIAGIGGLDEHVLKTATLSDTIACPSFSEIKKVVAPILRVAVEPTHPSDLPKLMKGLKLLNQADAAVQVLVQETGEHVIVTDGEVHLQRCLDDLKERYAKISINVSEPIVPFRETIVPPPAFDMVNQAIEGQNVNLSKNDVNTTVELITPNKQCHISLRAAPLPNKVTSLLENNSDLIKLIDKYWCYKNVNSTLSNPENNEQEFENENEIDQKVQQECLSEKKLQEIDSFKTELMKAFNEAGKEWENVVEKIWSFGPKKCGPNILFNFVPNYNNRSVWSTPTNAEIYSEYDSSFCNGFQLATLAGPLCEEPMMGVAFFVEKWEIFPEPSTSGVVYGPLSGQIMSCVKEGCRKAFQAQPQRIMAAMYSCSIQANAEVLGWPPVIVYSLCRIIF</sequence>
<dbReference type="InterPro" id="IPR035647">
    <property type="entry name" value="EFG_III/V"/>
</dbReference>
<evidence type="ECO:0000256" key="2">
    <source>
        <dbReference type="ARBA" id="ARBA00023134"/>
    </source>
</evidence>
<protein>
    <submittedName>
        <fullName evidence="4 5">Translation elongation factor, putative</fullName>
    </submittedName>
</protein>
<dbReference type="InterPro" id="IPR005225">
    <property type="entry name" value="Small_GTP-bd"/>
</dbReference>
<dbReference type="PRINTS" id="PR00315">
    <property type="entry name" value="ELONGATNFCT"/>
</dbReference>
<dbReference type="GeneID" id="8234418"/>
<dbReference type="AlphaFoldDB" id="E0VSE5"/>
<dbReference type="InterPro" id="IPR014721">
    <property type="entry name" value="Ribsml_uS5_D2-typ_fold_subgr"/>
</dbReference>
<dbReference type="InterPro" id="IPR041095">
    <property type="entry name" value="EFG_II"/>
</dbReference>
<dbReference type="Proteomes" id="UP000009046">
    <property type="component" value="Unassembled WGS sequence"/>
</dbReference>
<evidence type="ECO:0000313" key="6">
    <source>
        <dbReference type="Proteomes" id="UP000009046"/>
    </source>
</evidence>
<evidence type="ECO:0000313" key="5">
    <source>
        <dbReference type="EnsemblMetazoa" id="PHUM417590-PA"/>
    </source>
</evidence>
<reference evidence="4" key="2">
    <citation type="submission" date="2007-04" db="EMBL/GenBank/DDBJ databases">
        <title>The genome of the human body louse.</title>
        <authorList>
            <consortium name="The Human Body Louse Genome Consortium"/>
            <person name="Kirkness E."/>
            <person name="Walenz B."/>
            <person name="Hass B."/>
            <person name="Bruggner R."/>
            <person name="Strausberg R."/>
        </authorList>
    </citation>
    <scope>NUCLEOTIDE SEQUENCE</scope>
    <source>
        <strain evidence="4">USDA</strain>
    </source>
</reference>
<keyword evidence="4" id="KW-0251">Elongation factor</keyword>
<dbReference type="GO" id="GO:0042256">
    <property type="term" value="P:cytosolic ribosome assembly"/>
    <property type="evidence" value="ECO:0007669"/>
    <property type="project" value="TreeGrafter"/>
</dbReference>
<dbReference type="Gene3D" id="3.40.50.300">
    <property type="entry name" value="P-loop containing nucleotide triphosphate hydrolases"/>
    <property type="match status" value="1"/>
</dbReference>
<keyword evidence="4" id="KW-0648">Protein biosynthesis</keyword>
<dbReference type="Gene3D" id="2.40.30.10">
    <property type="entry name" value="Translation factors"/>
    <property type="match status" value="1"/>
</dbReference>
<keyword evidence="2" id="KW-0342">GTP-binding</keyword>
<reference evidence="4" key="1">
    <citation type="submission" date="2007-04" db="EMBL/GenBank/DDBJ databases">
        <title>Annotation of Pediculus humanus corporis strain USDA.</title>
        <authorList>
            <person name="Kirkness E."/>
            <person name="Hannick L."/>
            <person name="Hass B."/>
            <person name="Bruggner R."/>
            <person name="Lawson D."/>
            <person name="Bidwell S."/>
            <person name="Joardar V."/>
            <person name="Caler E."/>
            <person name="Walenz B."/>
            <person name="Inman J."/>
            <person name="Schobel S."/>
            <person name="Galinsky K."/>
            <person name="Amedeo P."/>
            <person name="Strausberg R."/>
        </authorList>
    </citation>
    <scope>NUCLEOTIDE SEQUENCE</scope>
    <source>
        <strain evidence="4">USDA</strain>
    </source>
</reference>
<dbReference type="EMBL" id="AAZO01005124">
    <property type="status" value="NOT_ANNOTATED_CDS"/>
    <property type="molecule type" value="Genomic_DNA"/>
</dbReference>
<dbReference type="GO" id="GO:0003924">
    <property type="term" value="F:GTPase activity"/>
    <property type="evidence" value="ECO:0007669"/>
    <property type="project" value="InterPro"/>
</dbReference>
<dbReference type="NCBIfam" id="TIGR00231">
    <property type="entry name" value="small_GTP"/>
    <property type="match status" value="1"/>
</dbReference>
<dbReference type="InterPro" id="IPR027417">
    <property type="entry name" value="P-loop_NTPase"/>
</dbReference>
<dbReference type="Gene3D" id="3.30.70.870">
    <property type="entry name" value="Elongation Factor G (Translational Gtpase), domain 3"/>
    <property type="match status" value="1"/>
</dbReference>
<dbReference type="GO" id="GO:1990904">
    <property type="term" value="C:ribonucleoprotein complex"/>
    <property type="evidence" value="ECO:0007669"/>
    <property type="project" value="TreeGrafter"/>
</dbReference>
<keyword evidence="6" id="KW-1185">Reference proteome</keyword>
<dbReference type="HOGENOM" id="CLU_002794_3_1_1"/>
<dbReference type="GO" id="GO:0005829">
    <property type="term" value="C:cytosol"/>
    <property type="evidence" value="ECO:0007669"/>
    <property type="project" value="TreeGrafter"/>
</dbReference>
<dbReference type="InterPro" id="IPR000795">
    <property type="entry name" value="T_Tr_GTP-bd_dom"/>
</dbReference>
<dbReference type="SUPFAM" id="SSF50447">
    <property type="entry name" value="Translation proteins"/>
    <property type="match status" value="1"/>
</dbReference>
<dbReference type="CDD" id="cd01681">
    <property type="entry name" value="aeEF2_snRNP_like_IV"/>
    <property type="match status" value="1"/>
</dbReference>